<evidence type="ECO:0000256" key="2">
    <source>
        <dbReference type="ARBA" id="ARBA00011738"/>
    </source>
</evidence>
<dbReference type="PRINTS" id="PR01046">
    <property type="entry name" value="TRNASYNTHPRO"/>
</dbReference>
<dbReference type="GO" id="GO:0016740">
    <property type="term" value="F:transferase activity"/>
    <property type="evidence" value="ECO:0007669"/>
    <property type="project" value="UniProtKB-ARBA"/>
</dbReference>
<dbReference type="Gene3D" id="3.30.930.10">
    <property type="entry name" value="Bira Bifunctional Protein, Domain 2"/>
    <property type="match status" value="2"/>
</dbReference>
<dbReference type="STRING" id="768704.Desmer_3681"/>
<protein>
    <recommendedName>
        <fullName evidence="12">Proline--tRNA ligase</fullName>
        <ecNumber evidence="12">6.1.1.15</ecNumber>
    </recommendedName>
    <alternativeName>
        <fullName evidence="12">Prolyl-tRNA synthetase</fullName>
        <shortName evidence="12">ProRS</shortName>
    </alternativeName>
</protein>
<reference evidence="15" key="2">
    <citation type="submission" date="2012-08" db="EMBL/GenBank/DDBJ databases">
        <title>Finished genome of Desulfosporosinus meridiei DSM 13257.</title>
        <authorList>
            <person name="Huntemann M."/>
            <person name="Wei C.-L."/>
            <person name="Han J."/>
            <person name="Detter J.C."/>
            <person name="Han C."/>
            <person name="Davenport K."/>
            <person name="Daligault H."/>
            <person name="Erkkila T."/>
            <person name="Gu W."/>
            <person name="Munk A.C.C."/>
            <person name="Teshima H."/>
            <person name="Xu Y."/>
            <person name="Chain P."/>
            <person name="Tapia R."/>
            <person name="Chen A."/>
            <person name="Krypides N."/>
            <person name="Mavromatis K."/>
            <person name="Markowitz V."/>
            <person name="Szeto E."/>
            <person name="Ivanova N."/>
            <person name="Mikhailova N."/>
            <person name="Ovchinnikova G."/>
            <person name="Pagani I."/>
            <person name="Pati A."/>
            <person name="Goodwin L."/>
            <person name="Peters L."/>
            <person name="Pitluck S."/>
            <person name="Woyke T."/>
            <person name="Pester M."/>
            <person name="Spring S."/>
            <person name="Ollivier B."/>
            <person name="Rattei T."/>
            <person name="Klenk H.-P."/>
            <person name="Wagner M."/>
            <person name="Loy A."/>
        </authorList>
    </citation>
    <scope>NUCLEOTIDE SEQUENCE [LARGE SCALE GENOMIC DNA]</scope>
    <source>
        <strain evidence="15">ATCC BAA-275 / DSM 13257 / NCIMB 13706 / S10</strain>
    </source>
</reference>
<dbReference type="CDD" id="cd00779">
    <property type="entry name" value="ProRS_core_prok"/>
    <property type="match status" value="1"/>
</dbReference>
<evidence type="ECO:0000313" key="15">
    <source>
        <dbReference type="Proteomes" id="UP000005262"/>
    </source>
</evidence>
<dbReference type="HAMAP" id="MF_01569">
    <property type="entry name" value="Pro_tRNA_synth_type1"/>
    <property type="match status" value="1"/>
</dbReference>
<dbReference type="Pfam" id="PF03129">
    <property type="entry name" value="HGTP_anticodon"/>
    <property type="match status" value="1"/>
</dbReference>
<dbReference type="Pfam" id="PF04073">
    <property type="entry name" value="tRNA_edit"/>
    <property type="match status" value="1"/>
</dbReference>
<comment type="domain">
    <text evidence="12">Consists of three domains: the N-terminal catalytic domain, the editing domain and the C-terminal anticodon-binding domain.</text>
</comment>
<evidence type="ECO:0000259" key="13">
    <source>
        <dbReference type="PROSITE" id="PS50862"/>
    </source>
</evidence>
<dbReference type="EMBL" id="CP003629">
    <property type="protein sequence ID" value="AFQ45517.1"/>
    <property type="molecule type" value="Genomic_DNA"/>
</dbReference>
<organism evidence="14 15">
    <name type="scientific">Desulfosporosinus meridiei (strain ATCC BAA-275 / DSM 13257 / KCTC 12902 / NCIMB 13706 / S10)</name>
    <dbReference type="NCBI Taxonomy" id="768704"/>
    <lineage>
        <taxon>Bacteria</taxon>
        <taxon>Bacillati</taxon>
        <taxon>Bacillota</taxon>
        <taxon>Clostridia</taxon>
        <taxon>Eubacteriales</taxon>
        <taxon>Desulfitobacteriaceae</taxon>
        <taxon>Desulfosporosinus</taxon>
    </lineage>
</organism>
<dbReference type="GO" id="GO:0006433">
    <property type="term" value="P:prolyl-tRNA aminoacylation"/>
    <property type="evidence" value="ECO:0007669"/>
    <property type="project" value="UniProtKB-UniRule"/>
</dbReference>
<dbReference type="Proteomes" id="UP000005262">
    <property type="component" value="Chromosome"/>
</dbReference>
<gene>
    <name evidence="12" type="primary">proS</name>
    <name evidence="14" type="ordered locus">Desmer_3681</name>
</gene>
<dbReference type="FunFam" id="3.30.930.10:FF:000066">
    <property type="entry name" value="Proline--tRNA ligase"/>
    <property type="match status" value="1"/>
</dbReference>
<dbReference type="SUPFAM" id="SSF55681">
    <property type="entry name" value="Class II aaRS and biotin synthetases"/>
    <property type="match status" value="1"/>
</dbReference>
<comment type="subcellular location">
    <subcellularLocation>
        <location evidence="1 12">Cytoplasm</location>
    </subcellularLocation>
</comment>
<dbReference type="PANTHER" id="PTHR42753">
    <property type="entry name" value="MITOCHONDRIAL RIBOSOME PROTEIN L39/PROLYL-TRNA LIGASE FAMILY MEMBER"/>
    <property type="match status" value="1"/>
</dbReference>
<evidence type="ECO:0000256" key="9">
    <source>
        <dbReference type="ARBA" id="ARBA00047671"/>
    </source>
</evidence>
<evidence type="ECO:0000313" key="14">
    <source>
        <dbReference type="EMBL" id="AFQ45517.1"/>
    </source>
</evidence>
<evidence type="ECO:0000256" key="11">
    <source>
        <dbReference type="ARBA" id="ARBA00060755"/>
    </source>
</evidence>
<dbReference type="GO" id="GO:0005829">
    <property type="term" value="C:cytosol"/>
    <property type="evidence" value="ECO:0007669"/>
    <property type="project" value="TreeGrafter"/>
</dbReference>
<dbReference type="PROSITE" id="PS50862">
    <property type="entry name" value="AA_TRNA_LIGASE_II"/>
    <property type="match status" value="1"/>
</dbReference>
<dbReference type="NCBIfam" id="NF006625">
    <property type="entry name" value="PRK09194.1"/>
    <property type="match status" value="1"/>
</dbReference>
<evidence type="ECO:0000256" key="3">
    <source>
        <dbReference type="ARBA" id="ARBA00022490"/>
    </source>
</evidence>
<dbReference type="PANTHER" id="PTHR42753:SF2">
    <property type="entry name" value="PROLINE--TRNA LIGASE"/>
    <property type="match status" value="1"/>
</dbReference>
<dbReference type="NCBIfam" id="TIGR00409">
    <property type="entry name" value="proS_fam_II"/>
    <property type="match status" value="1"/>
</dbReference>
<reference evidence="14 15" key="1">
    <citation type="journal article" date="2012" name="J. Bacteriol.">
        <title>Complete genome sequences of Desulfosporosinus orientis DSM765T, Desulfosporosinus youngiae DSM17734T, Desulfosporosinus meridiei DSM13257T, and Desulfosporosinus acidiphilus DSM22704T.</title>
        <authorList>
            <person name="Pester M."/>
            <person name="Brambilla E."/>
            <person name="Alazard D."/>
            <person name="Rattei T."/>
            <person name="Weinmaier T."/>
            <person name="Han J."/>
            <person name="Lucas S."/>
            <person name="Lapidus A."/>
            <person name="Cheng J.F."/>
            <person name="Goodwin L."/>
            <person name="Pitluck S."/>
            <person name="Peters L."/>
            <person name="Ovchinnikova G."/>
            <person name="Teshima H."/>
            <person name="Detter J.C."/>
            <person name="Han C.S."/>
            <person name="Tapia R."/>
            <person name="Land M.L."/>
            <person name="Hauser L."/>
            <person name="Kyrpides N.C."/>
            <person name="Ivanova N.N."/>
            <person name="Pagani I."/>
            <person name="Huntmann M."/>
            <person name="Wei C.L."/>
            <person name="Davenport K.W."/>
            <person name="Daligault H."/>
            <person name="Chain P.S."/>
            <person name="Chen A."/>
            <person name="Mavromatis K."/>
            <person name="Markowitz V."/>
            <person name="Szeto E."/>
            <person name="Mikhailova N."/>
            <person name="Pati A."/>
            <person name="Wagner M."/>
            <person name="Woyke T."/>
            <person name="Ollivier B."/>
            <person name="Klenk H.P."/>
            <person name="Spring S."/>
            <person name="Loy A."/>
        </authorList>
    </citation>
    <scope>NUCLEOTIDE SEQUENCE [LARGE SCALE GENOMIC DNA]</scope>
    <source>
        <strain evidence="15">ATCC BAA-275 / DSM 13257 / NCIMB 13706 / S10</strain>
    </source>
</reference>
<dbReference type="InterPro" id="IPR023717">
    <property type="entry name" value="Pro-tRNA-Synthase_IIa_type1"/>
</dbReference>
<dbReference type="EC" id="6.1.1.15" evidence="12"/>
<feature type="domain" description="Aminoacyl-transfer RNA synthetases class-II family profile" evidence="13">
    <location>
        <begin position="38"/>
        <end position="467"/>
    </location>
</feature>
<dbReference type="InterPro" id="IPR033730">
    <property type="entry name" value="ProRS_core_prok"/>
</dbReference>
<evidence type="ECO:0000256" key="6">
    <source>
        <dbReference type="ARBA" id="ARBA00022840"/>
    </source>
</evidence>
<evidence type="ECO:0000256" key="8">
    <source>
        <dbReference type="ARBA" id="ARBA00023146"/>
    </source>
</evidence>
<dbReference type="AlphaFoldDB" id="J7IUH2"/>
<dbReference type="FunFam" id="3.30.930.10:FF:000065">
    <property type="entry name" value="Proline--tRNA ligase"/>
    <property type="match status" value="1"/>
</dbReference>
<dbReference type="GO" id="GO:0140096">
    <property type="term" value="F:catalytic activity, acting on a protein"/>
    <property type="evidence" value="ECO:0007669"/>
    <property type="project" value="UniProtKB-ARBA"/>
</dbReference>
<keyword evidence="7 12" id="KW-0648">Protein biosynthesis</keyword>
<dbReference type="HOGENOM" id="CLU_016739_0_0_9"/>
<keyword evidence="3 12" id="KW-0963">Cytoplasm</keyword>
<name>J7IUH2_DESMD</name>
<keyword evidence="6 12" id="KW-0067">ATP-binding</keyword>
<dbReference type="Gene3D" id="3.40.50.800">
    <property type="entry name" value="Anticodon-binding domain"/>
    <property type="match status" value="1"/>
</dbReference>
<keyword evidence="8 12" id="KW-0030">Aminoacyl-tRNA synthetase</keyword>
<dbReference type="OrthoDB" id="9809052at2"/>
<keyword evidence="15" id="KW-1185">Reference proteome</keyword>
<dbReference type="InterPro" id="IPR036754">
    <property type="entry name" value="YbaK/aa-tRNA-synt-asso_dom_sf"/>
</dbReference>
<dbReference type="SUPFAM" id="SSF52954">
    <property type="entry name" value="Class II aaRS ABD-related"/>
    <property type="match status" value="1"/>
</dbReference>
<keyword evidence="5 12" id="KW-0547">Nucleotide-binding</keyword>
<dbReference type="InterPro" id="IPR036621">
    <property type="entry name" value="Anticodon-bd_dom_sf"/>
</dbReference>
<keyword evidence="4 12" id="KW-0436">Ligase</keyword>
<evidence type="ECO:0000256" key="5">
    <source>
        <dbReference type="ARBA" id="ARBA00022741"/>
    </source>
</evidence>
<dbReference type="PIRSF" id="PIRSF001535">
    <property type="entry name" value="ProRS_1"/>
    <property type="match status" value="1"/>
</dbReference>
<evidence type="ECO:0000256" key="1">
    <source>
        <dbReference type="ARBA" id="ARBA00004496"/>
    </source>
</evidence>
<dbReference type="GO" id="GO:0002161">
    <property type="term" value="F:aminoacyl-tRNA deacylase activity"/>
    <property type="evidence" value="ECO:0007669"/>
    <property type="project" value="InterPro"/>
</dbReference>
<proteinExistence type="inferred from homology"/>
<comment type="subunit">
    <text evidence="2 12">Homodimer.</text>
</comment>
<dbReference type="InterPro" id="IPR050062">
    <property type="entry name" value="Pro-tRNA_synthetase"/>
</dbReference>
<evidence type="ECO:0000256" key="12">
    <source>
        <dbReference type="HAMAP-Rule" id="MF_01569"/>
    </source>
</evidence>
<dbReference type="SUPFAM" id="SSF55826">
    <property type="entry name" value="YbaK/ProRS associated domain"/>
    <property type="match status" value="1"/>
</dbReference>
<sequence>MLVSQLLNPTLREVPAEAEVISHQLMLRAGLIRKSASGFYTYLPLGLKVLKKIEAIVREEMDAKGGQEVLMPIMQPAELWKESGRWDVYGAELFRLKDRHNREFCLGPTHEEIITDLVRGEIRSYKQLPMLLYQIQNKYRDERRPRFGLMRGREFVMKDLYSFDRDEAGLHESYKKMYDAYCRIFSRCGLTFRPVEADAGAIGGTGGTHEFMVLADSGENAVVHCSGCDYAANMEKSECRPQVIDDAFPEGKSKLVSTPGVKTIEDLSEFLAVPKSSTIKSLLYQGDDRIFLVLIRGDRTLNEIKLNNALGGFVSLQLASSELVQQTLGCEPGSVGPVGAPDGLLVVADQEVPLMKKGVCGANKPDHHYVDVVPGKDIRIDEVLDLRMVEQGEACLKCGAPLKEARGIEVGQVFKLGTKYSKALGANFLDENGVEKSCVMGCYGVGVSRTIAAAIEQNHDENGIIWPMPIAPYHCIIIPTSNKDSLVVETAEKLYQELKDLRVEVILDDRDERAGVKFKDADLVGYPIRVTLGSKTLANGQVELKERKSGDTHLVRVEDLSQQVKTRIEKALQYN</sequence>
<comment type="catalytic activity">
    <reaction evidence="9 12">
        <text>tRNA(Pro) + L-proline + ATP = L-prolyl-tRNA(Pro) + AMP + diphosphate</text>
        <dbReference type="Rhea" id="RHEA:14305"/>
        <dbReference type="Rhea" id="RHEA-COMP:9700"/>
        <dbReference type="Rhea" id="RHEA-COMP:9702"/>
        <dbReference type="ChEBI" id="CHEBI:30616"/>
        <dbReference type="ChEBI" id="CHEBI:33019"/>
        <dbReference type="ChEBI" id="CHEBI:60039"/>
        <dbReference type="ChEBI" id="CHEBI:78442"/>
        <dbReference type="ChEBI" id="CHEBI:78532"/>
        <dbReference type="ChEBI" id="CHEBI:456215"/>
        <dbReference type="EC" id="6.1.1.15"/>
    </reaction>
</comment>
<dbReference type="FunFam" id="3.40.50.800:FF:000032">
    <property type="entry name" value="Proline--tRNA ligase"/>
    <property type="match status" value="1"/>
</dbReference>
<dbReference type="InterPro" id="IPR002314">
    <property type="entry name" value="aa-tRNA-synt_IIb"/>
</dbReference>
<dbReference type="Gene3D" id="3.90.960.10">
    <property type="entry name" value="YbaK/aminoacyl-tRNA synthetase-associated domain"/>
    <property type="match status" value="1"/>
</dbReference>
<dbReference type="InterPro" id="IPR002316">
    <property type="entry name" value="Pro-tRNA-ligase_IIa"/>
</dbReference>
<dbReference type="KEGG" id="dmi:Desmer_3681"/>
<dbReference type="Pfam" id="PF00587">
    <property type="entry name" value="tRNA-synt_2b"/>
    <property type="match status" value="1"/>
</dbReference>
<comment type="similarity">
    <text evidence="11 12">Belongs to the class-II aminoacyl-tRNA synthetase family. ProS type 1 subfamily.</text>
</comment>
<dbReference type="CDD" id="cd00861">
    <property type="entry name" value="ProRS_anticodon_short"/>
    <property type="match status" value="1"/>
</dbReference>
<evidence type="ECO:0000256" key="4">
    <source>
        <dbReference type="ARBA" id="ARBA00022598"/>
    </source>
</evidence>
<dbReference type="InterPro" id="IPR044140">
    <property type="entry name" value="ProRS_anticodon_short"/>
</dbReference>
<dbReference type="InterPro" id="IPR007214">
    <property type="entry name" value="YbaK/aa-tRNA-synth-assoc-dom"/>
</dbReference>
<dbReference type="CDD" id="cd04334">
    <property type="entry name" value="ProRS-INS"/>
    <property type="match status" value="1"/>
</dbReference>
<comment type="function">
    <text evidence="10 12">Catalyzes the attachment of proline to tRNA(Pro) in a two-step reaction: proline is first activated by ATP to form Pro-AMP and then transferred to the acceptor end of tRNA(Pro). As ProRS can inadvertently accommodate and process non-cognate amino acids such as alanine and cysteine, to avoid such errors it has two additional distinct editing activities against alanine. One activity is designated as 'pretransfer' editing and involves the tRNA(Pro)-independent hydrolysis of activated Ala-AMP. The other activity is designated 'posttransfer' editing and involves deacylation of mischarged Ala-tRNA(Pro). The misacylated Cys-tRNA(Pro) is not edited by ProRS.</text>
</comment>
<dbReference type="GO" id="GO:0005524">
    <property type="term" value="F:ATP binding"/>
    <property type="evidence" value="ECO:0007669"/>
    <property type="project" value="UniProtKB-UniRule"/>
</dbReference>
<dbReference type="InterPro" id="IPR004154">
    <property type="entry name" value="Anticodon-bd"/>
</dbReference>
<dbReference type="GO" id="GO:0004827">
    <property type="term" value="F:proline-tRNA ligase activity"/>
    <property type="evidence" value="ECO:0007669"/>
    <property type="project" value="UniProtKB-UniRule"/>
</dbReference>
<dbReference type="RefSeq" id="WP_014904426.1">
    <property type="nucleotide sequence ID" value="NC_018515.1"/>
</dbReference>
<dbReference type="InterPro" id="IPR045864">
    <property type="entry name" value="aa-tRNA-synth_II/BPL/LPL"/>
</dbReference>
<evidence type="ECO:0000256" key="10">
    <source>
        <dbReference type="ARBA" id="ARBA00053664"/>
    </source>
</evidence>
<dbReference type="InterPro" id="IPR004500">
    <property type="entry name" value="Pro-tRNA-synth_IIa_bac-type"/>
</dbReference>
<dbReference type="InterPro" id="IPR006195">
    <property type="entry name" value="aa-tRNA-synth_II"/>
</dbReference>
<evidence type="ECO:0000256" key="7">
    <source>
        <dbReference type="ARBA" id="ARBA00022917"/>
    </source>
</evidence>
<dbReference type="eggNOG" id="COG0442">
    <property type="taxonomic scope" value="Bacteria"/>
</dbReference>
<accession>J7IUH2</accession>